<dbReference type="Gene3D" id="3.40.710.10">
    <property type="entry name" value="DD-peptidase/beta-lactamase superfamily"/>
    <property type="match status" value="1"/>
</dbReference>
<organism evidence="4 5">
    <name type="scientific">Acidovorax lacteus</name>
    <dbReference type="NCBI Taxonomy" id="1924988"/>
    <lineage>
        <taxon>Bacteria</taxon>
        <taxon>Pseudomonadati</taxon>
        <taxon>Pseudomonadota</taxon>
        <taxon>Betaproteobacteria</taxon>
        <taxon>Burkholderiales</taxon>
        <taxon>Comamonadaceae</taxon>
        <taxon>Acidovorax</taxon>
    </lineage>
</organism>
<evidence type="ECO:0000313" key="4">
    <source>
        <dbReference type="EMBL" id="GAA4427511.1"/>
    </source>
</evidence>
<accession>A0ABP8LEN5</accession>
<evidence type="ECO:0000256" key="3">
    <source>
        <dbReference type="SAM" id="SignalP"/>
    </source>
</evidence>
<dbReference type="RefSeq" id="WP_345065630.1">
    <property type="nucleotide sequence ID" value="NZ_BAABEX010000028.1"/>
</dbReference>
<keyword evidence="5" id="KW-1185">Reference proteome</keyword>
<evidence type="ECO:0000256" key="2">
    <source>
        <dbReference type="ARBA" id="ARBA00022801"/>
    </source>
</evidence>
<feature type="signal peptide" evidence="3">
    <location>
        <begin position="1"/>
        <end position="24"/>
    </location>
</feature>
<keyword evidence="2" id="KW-0378">Hydrolase</keyword>
<dbReference type="InterPro" id="IPR000667">
    <property type="entry name" value="Peptidase_S13"/>
</dbReference>
<protein>
    <submittedName>
        <fullName evidence="4">D-alanyl-D-alanine carboxypeptidase/D-alanyl-D-alanine-endopeptidase</fullName>
    </submittedName>
</protein>
<dbReference type="NCBIfam" id="TIGR00666">
    <property type="entry name" value="PBP4"/>
    <property type="match status" value="1"/>
</dbReference>
<dbReference type="PRINTS" id="PR00922">
    <property type="entry name" value="DADACBPTASE3"/>
</dbReference>
<comment type="caution">
    <text evidence="4">The sequence shown here is derived from an EMBL/GenBank/DDBJ whole genome shotgun (WGS) entry which is preliminary data.</text>
</comment>
<proteinExistence type="inferred from homology"/>
<dbReference type="SUPFAM" id="SSF56601">
    <property type="entry name" value="beta-lactamase/transpeptidase-like"/>
    <property type="match status" value="1"/>
</dbReference>
<keyword evidence="4" id="KW-0645">Protease</keyword>
<keyword evidence="3" id="KW-0732">Signal</keyword>
<evidence type="ECO:0000313" key="5">
    <source>
        <dbReference type="Proteomes" id="UP001501788"/>
    </source>
</evidence>
<reference evidence="5" key="1">
    <citation type="journal article" date="2019" name="Int. J. Syst. Evol. Microbiol.">
        <title>The Global Catalogue of Microorganisms (GCM) 10K type strain sequencing project: providing services to taxonomists for standard genome sequencing and annotation.</title>
        <authorList>
            <consortium name="The Broad Institute Genomics Platform"/>
            <consortium name="The Broad Institute Genome Sequencing Center for Infectious Disease"/>
            <person name="Wu L."/>
            <person name="Ma J."/>
        </authorList>
    </citation>
    <scope>NUCLEOTIDE SEQUENCE [LARGE SCALE GENOMIC DNA]</scope>
    <source>
        <strain evidence="5">JCM 31890</strain>
    </source>
</reference>
<dbReference type="EMBL" id="BAABEX010000028">
    <property type="protein sequence ID" value="GAA4427511.1"/>
    <property type="molecule type" value="Genomic_DNA"/>
</dbReference>
<dbReference type="Pfam" id="PF02113">
    <property type="entry name" value="Peptidase_S13"/>
    <property type="match status" value="1"/>
</dbReference>
<sequence length="496" mass="52612">MRLPSFARLLCLTACLLLAGGGQARTVAPAASAGGGASAPVAATALPAEVEAALARARLPREALSALVVEVPPGPRAAVPRLAHRAQEPVNPASVMKLVTTYAALDLLGPAYTWNTPVYIEGTVQGGSLQGNVYLQGQGDPKLVVERLWLLLRRLQAQGIQVIVGDIVLDRSAFQVPDLDPGRFDGEPLRPYNAAPEALLLNYKSVLMTFIPDAAAGVARVQYEPPLAGVQRPATVPLAAPGAECGDWRTGLKAELADAQRVAFQGVYPAACGERAWPVAYADPRSYAARAVEGLWRELGGKLTGSVREGRVPAGLKPAFAVQSPPLAELVRDINKFSNNVMTQQLFLTLALQRQGVGSFDGAREQVRQWWQARWPAEEQPVVDNGAGLSREARITPQALARMLQSAWVSPVMPELVASLPVAGVDGTLRRSQSRPGTAHLKTGSLRDVMSIAGYVHAASGRRYVLVGIVQHAQAGSARPVLDALIDWTARDGAAP</sequence>
<dbReference type="GO" id="GO:0004180">
    <property type="term" value="F:carboxypeptidase activity"/>
    <property type="evidence" value="ECO:0007669"/>
    <property type="project" value="UniProtKB-KW"/>
</dbReference>
<dbReference type="PANTHER" id="PTHR30023">
    <property type="entry name" value="D-ALANYL-D-ALANINE CARBOXYPEPTIDASE"/>
    <property type="match status" value="1"/>
</dbReference>
<comment type="similarity">
    <text evidence="1">Belongs to the peptidase S13 family.</text>
</comment>
<dbReference type="PANTHER" id="PTHR30023:SF0">
    <property type="entry name" value="PENICILLIN-SENSITIVE CARBOXYPEPTIDASE A"/>
    <property type="match status" value="1"/>
</dbReference>
<keyword evidence="4" id="KW-0121">Carboxypeptidase</keyword>
<dbReference type="Proteomes" id="UP001501788">
    <property type="component" value="Unassembled WGS sequence"/>
</dbReference>
<dbReference type="InterPro" id="IPR012338">
    <property type="entry name" value="Beta-lactam/transpept-like"/>
</dbReference>
<evidence type="ECO:0000256" key="1">
    <source>
        <dbReference type="ARBA" id="ARBA00006096"/>
    </source>
</evidence>
<name>A0ABP8LEN5_9BURK</name>
<feature type="chain" id="PRO_5045471458" evidence="3">
    <location>
        <begin position="25"/>
        <end position="496"/>
    </location>
</feature>
<dbReference type="Gene3D" id="3.50.80.20">
    <property type="entry name" value="D-Ala-D-Ala carboxypeptidase C, peptidase S13"/>
    <property type="match status" value="1"/>
</dbReference>
<gene>
    <name evidence="4" type="primary">dacB</name>
    <name evidence="4" type="ORF">GCM10023090_24990</name>
</gene>